<proteinExistence type="predicted"/>
<dbReference type="Proteomes" id="UP000041254">
    <property type="component" value="Unassembled WGS sequence"/>
</dbReference>
<dbReference type="InParanoid" id="A0A0G4EN61"/>
<dbReference type="GO" id="GO:0005509">
    <property type="term" value="F:calcium ion binding"/>
    <property type="evidence" value="ECO:0007669"/>
    <property type="project" value="InterPro"/>
</dbReference>
<dbReference type="SUPFAM" id="SSF57196">
    <property type="entry name" value="EGF/Laminin"/>
    <property type="match status" value="1"/>
</dbReference>
<dbReference type="OrthoDB" id="9946071at2759"/>
<keyword evidence="1" id="KW-0245">EGF-like domain</keyword>
<dbReference type="EMBL" id="CDMY01000266">
    <property type="protein sequence ID" value="CEL98271.1"/>
    <property type="molecule type" value="Genomic_DNA"/>
</dbReference>
<organism evidence="5 6">
    <name type="scientific">Vitrella brassicaformis (strain CCMP3155)</name>
    <dbReference type="NCBI Taxonomy" id="1169540"/>
    <lineage>
        <taxon>Eukaryota</taxon>
        <taxon>Sar</taxon>
        <taxon>Alveolata</taxon>
        <taxon>Colpodellida</taxon>
        <taxon>Vitrellaceae</taxon>
        <taxon>Vitrella</taxon>
    </lineage>
</organism>
<evidence type="ECO:0000256" key="2">
    <source>
        <dbReference type="ARBA" id="ARBA00023157"/>
    </source>
</evidence>
<dbReference type="PROSITE" id="PS01187">
    <property type="entry name" value="EGF_CA"/>
    <property type="match status" value="1"/>
</dbReference>
<reference evidence="5 6" key="1">
    <citation type="submission" date="2014-11" db="EMBL/GenBank/DDBJ databases">
        <authorList>
            <person name="Zhu J."/>
            <person name="Qi W."/>
            <person name="Song R."/>
        </authorList>
    </citation>
    <scope>NUCLEOTIDE SEQUENCE [LARGE SCALE GENOMIC DNA]</scope>
</reference>
<feature type="signal peptide" evidence="3">
    <location>
        <begin position="1"/>
        <end position="16"/>
    </location>
</feature>
<dbReference type="Gene3D" id="2.10.25.10">
    <property type="entry name" value="Laminin"/>
    <property type="match status" value="1"/>
</dbReference>
<evidence type="ECO:0000256" key="3">
    <source>
        <dbReference type="SAM" id="SignalP"/>
    </source>
</evidence>
<protein>
    <recommendedName>
        <fullName evidence="4">EGF-like calcium-binding domain-containing protein</fullName>
    </recommendedName>
</protein>
<evidence type="ECO:0000256" key="1">
    <source>
        <dbReference type="ARBA" id="ARBA00022536"/>
    </source>
</evidence>
<feature type="domain" description="EGF-like calcium-binding" evidence="4">
    <location>
        <begin position="1193"/>
        <end position="1233"/>
    </location>
</feature>
<dbReference type="PANTHER" id="PTHR34677:SF3">
    <property type="entry name" value="BACTERIAL IG-LIKE DOMAIN-CONTAINING PROTEIN"/>
    <property type="match status" value="1"/>
</dbReference>
<dbReference type="SMART" id="SM00179">
    <property type="entry name" value="EGF_CA"/>
    <property type="match status" value="1"/>
</dbReference>
<keyword evidence="6" id="KW-1185">Reference proteome</keyword>
<dbReference type="InterPro" id="IPR049883">
    <property type="entry name" value="NOTCH1_EGF-like"/>
</dbReference>
<keyword evidence="3" id="KW-0732">Signal</keyword>
<gene>
    <name evidence="5" type="ORF">Vbra_5208</name>
</gene>
<dbReference type="InterPro" id="IPR001881">
    <property type="entry name" value="EGF-like_Ca-bd_dom"/>
</dbReference>
<feature type="chain" id="PRO_5005187580" description="EGF-like calcium-binding domain-containing protein" evidence="3">
    <location>
        <begin position="17"/>
        <end position="1640"/>
    </location>
</feature>
<dbReference type="Pfam" id="PF07645">
    <property type="entry name" value="EGF_CA"/>
    <property type="match status" value="1"/>
</dbReference>
<evidence type="ECO:0000313" key="6">
    <source>
        <dbReference type="Proteomes" id="UP000041254"/>
    </source>
</evidence>
<evidence type="ECO:0000259" key="4">
    <source>
        <dbReference type="SMART" id="SM00179"/>
    </source>
</evidence>
<dbReference type="PANTHER" id="PTHR34677">
    <property type="match status" value="1"/>
</dbReference>
<dbReference type="VEuPathDB" id="CryptoDB:Vbra_5208"/>
<accession>A0A0G4EN61</accession>
<keyword evidence="2" id="KW-1015">Disulfide bond</keyword>
<name>A0A0G4EN61_VITBC</name>
<dbReference type="CDD" id="cd00054">
    <property type="entry name" value="EGF_CA"/>
    <property type="match status" value="1"/>
</dbReference>
<evidence type="ECO:0000313" key="5">
    <source>
        <dbReference type="EMBL" id="CEL98271.1"/>
    </source>
</evidence>
<dbReference type="InterPro" id="IPR018097">
    <property type="entry name" value="EGF_Ca-bd_CS"/>
</dbReference>
<sequence>MLGVIAALAAAIGTAGNPVVAKYNTVYESPSSGPCICDGDCPPSGYHFTYSSDIFLNQSIPLNDLAARRQECARLCLAHPICSMYEVALGLERRCEVHYGPKSLPRAANSSSGEAECILRKDSQMDGGPSKPGACRCSTCGEGQQSGAYKLMPISPPSDIADLSNLYRRRDCSIHCFHDRQCTGIEITLHPAEPGCKIFYSLMDSYDEAATDRECFPKTGLPVPTIVNSPELYQDVPVVATIDFGESVVPGPAVDGRELDFTDMWAQNGTVLDVRLVDGSDSAYNVSIVPPNASLSLDNKTYITLTVPEGVMQDVLGQPNPVMNFTLPFYVHPILVNLTSSKRSWHSPPVEVEITFDTPVVFNRDRPKDDIYMRMVPYNRSLANTGVTLESWRQTKVFTDPETGPVRRVTMEVMPTASARIALAVPYYAVTDASVPYRGNYVASMTLDYGLPGPSLVDPFEHYHDVPIVIEIDFGETVRPGPGATGGGGEVTPKDVNITNGTVTEIRPTGPATYEVTIVPDEPTGDDNTTTVTVTLPSGIVEDERATPNPEREFIITYVRPLGVVLSSSQTLWRSLPIQLTLTFDKRVTDFSVSDLVFTVVPHDSSLTGSVVTSNLRTEPSSGGAISKAMLDLSPTVEGNISVSLPALSVFDSAVPYRGNEAAHLHLEYKSDAPTAVVYMASGSNLTTASPFTVEISFSKRVTVTSLAALEVANGEIVSAGLRSVTDNSYEFDVAPLQETITIVAKEGLAVDVYNQPNEASLPLVVTFDYLKAPQAIEWITRPTLSASSPFNTATFDIYITFSNPITATDFSDHFLIDSMPTTATRLDRNSPTSYTAALRVPVDKTDGGTVQAQLDAGAVQDTDGLTNLASNTITVLYDPIPPEITMYSSAAPRTRNRAFNIDMVLSEPVQPFTEEVFSLSNARIVSMSDNPSQDNAKILQVKAISEGMVEVTVPVGSITDMAGNKNHRIAAFEIPYDITAPSVMLDSSTIVVTEETITVTVTVSETSEIFCQPLTPSDTATHTPQDFDLVNEPPTTSVSPMQQRAAVSEFDHFTAEFVFTGLLSNTMYTISCIAIDEGGTVTDQASREWVQTTEIIPPRVLVPDNNDTVVISRDGHVLTLHFSEAVRDINTDRILLSNALLVEATIRQQLYLDLVLQVPSQGRVTVTLNEGTVKDSYGSGNIFYSYHGLFYDLDECASGTHNCEGTCENTLGGFTCGCASNARLDKDSQTCIVQATVESVDVSRKPHVGFQLSVTLTGSGLSPGDELMLFPLASDSPQAHSSSLLRLMETNVVNQFYLLPCIASGNTTLSCGPFGFTNEHGYVVALCHEEWISLSTSAPLLAATPDATLAGQLSINGAEVSSSAACQSLSVLLTDPSALMQEIVTPGPQPLVNPSDPLSVTAFTPTTLNEAEEQVIRVSVDGFEMTHDQLKIAGCGSCATSKGFPMYCTPAEAANTITCSTIVHRIAPLLCLCECDASLTLEGDCLAGHNFFPAKRADGNTFTFAISQKKGFVSAVEYVEQRHPPHTASSLQLTVRGHHLDPDRDKLMLIGTSVGHHGEFECGSALHKLPSSSPSYPIECNGEGSHTEELFCESVELPVAGTFKACLCDATHKASCSNSTDYSIEPAVGPFVQVHPGWM</sequence>